<dbReference type="Proteomes" id="UP000245697">
    <property type="component" value="Unassembled WGS sequence"/>
</dbReference>
<feature type="chain" id="PRO_5016330183" evidence="1">
    <location>
        <begin position="29"/>
        <end position="339"/>
    </location>
</feature>
<dbReference type="InterPro" id="IPR052762">
    <property type="entry name" value="PCW_deacetylase/CE"/>
</dbReference>
<keyword evidence="5" id="KW-1185">Reference proteome</keyword>
<name>A0A316EU97_9ACTN</name>
<dbReference type="Pfam" id="PF13472">
    <property type="entry name" value="Lipase_GDSL_2"/>
    <property type="match status" value="1"/>
</dbReference>
<reference evidence="4 5" key="1">
    <citation type="submission" date="2018-05" db="EMBL/GenBank/DDBJ databases">
        <title>Genomic Encyclopedia of Archaeal and Bacterial Type Strains, Phase II (KMG-II): from individual species to whole genera.</title>
        <authorList>
            <person name="Goeker M."/>
        </authorList>
    </citation>
    <scope>NUCLEOTIDE SEQUENCE [LARGE SCALE GENOMIC DNA]</scope>
    <source>
        <strain evidence="4 5">DSM 45184</strain>
    </source>
</reference>
<feature type="domain" description="SGNH hydrolase-type esterase" evidence="2">
    <location>
        <begin position="154"/>
        <end position="326"/>
    </location>
</feature>
<feature type="domain" description="Carbohydrate esterase 2 N-terminal" evidence="3">
    <location>
        <begin position="42"/>
        <end position="146"/>
    </location>
</feature>
<keyword evidence="1" id="KW-0732">Signal</keyword>
<organism evidence="4 5">
    <name type="scientific">Actinoplanes xinjiangensis</name>
    <dbReference type="NCBI Taxonomy" id="512350"/>
    <lineage>
        <taxon>Bacteria</taxon>
        <taxon>Bacillati</taxon>
        <taxon>Actinomycetota</taxon>
        <taxon>Actinomycetes</taxon>
        <taxon>Micromonosporales</taxon>
        <taxon>Micromonosporaceae</taxon>
        <taxon>Actinoplanes</taxon>
    </lineage>
</organism>
<evidence type="ECO:0000256" key="1">
    <source>
        <dbReference type="SAM" id="SignalP"/>
    </source>
</evidence>
<evidence type="ECO:0000313" key="5">
    <source>
        <dbReference type="Proteomes" id="UP000245697"/>
    </source>
</evidence>
<dbReference type="EMBL" id="QGGR01000025">
    <property type="protein sequence ID" value="PWK35832.1"/>
    <property type="molecule type" value="Genomic_DNA"/>
</dbReference>
<dbReference type="CDD" id="cd01831">
    <property type="entry name" value="Endoglucanase_E_like"/>
    <property type="match status" value="1"/>
</dbReference>
<dbReference type="Gene3D" id="2.60.120.260">
    <property type="entry name" value="Galactose-binding domain-like"/>
    <property type="match status" value="1"/>
</dbReference>
<accession>A0A316EU97</accession>
<evidence type="ECO:0000259" key="3">
    <source>
        <dbReference type="Pfam" id="PF17996"/>
    </source>
</evidence>
<dbReference type="PANTHER" id="PTHR37834:SF2">
    <property type="entry name" value="ESTERASE, SGNH HYDROLASE-TYPE"/>
    <property type="match status" value="1"/>
</dbReference>
<dbReference type="PANTHER" id="PTHR37834">
    <property type="entry name" value="GDSL-LIKE LIPASE/ACYLHYDROLASE DOMAIN PROTEIN (AFU_ORTHOLOGUE AFUA_2G00620)"/>
    <property type="match status" value="1"/>
</dbReference>
<dbReference type="Gene3D" id="3.40.50.1110">
    <property type="entry name" value="SGNH hydrolase"/>
    <property type="match status" value="1"/>
</dbReference>
<dbReference type="RefSeq" id="WP_109601361.1">
    <property type="nucleotide sequence ID" value="NZ_BONA01000078.1"/>
</dbReference>
<dbReference type="OrthoDB" id="9801375at2"/>
<feature type="signal peptide" evidence="1">
    <location>
        <begin position="1"/>
        <end position="28"/>
    </location>
</feature>
<dbReference type="Pfam" id="PF17996">
    <property type="entry name" value="CE2_N"/>
    <property type="match status" value="1"/>
</dbReference>
<dbReference type="SUPFAM" id="SSF52266">
    <property type="entry name" value="SGNH hydrolase"/>
    <property type="match status" value="1"/>
</dbReference>
<sequence length="339" mass="35833">MRGRLHATVLIAAALTGALLAPSAPARAAAGDGTPGDPGIDFVGRWNTTNASAYVPYWAGAYLRVGFTGRTVKLKQRNTVDLWASIDGRPFTAFKGSGTINLTPTALAAGNHTLIVSYRQVAGSYTGDAVFQGLILDGGATTFKAPARPRLVEFIGDSITAGTTSSQLAVTGYGFRTGERLGHHHTQIAIGGMCLSETADGCWAHETRYWMASGGQAGTAAWDFSRYTADAVVINLGTNDRGHGVGGPDFQARYTAFLTRIRARFPNARLFAMRTFAGRYAAETQAAVRVRNAAGDAAVFYVDTTGWLPPDGLSDSVHPNDKGHQAITDRLAPVIGARL</sequence>
<dbReference type="InterPro" id="IPR040794">
    <property type="entry name" value="CE2_N"/>
</dbReference>
<dbReference type="AlphaFoldDB" id="A0A316EU97"/>
<dbReference type="InterPro" id="IPR013830">
    <property type="entry name" value="SGNH_hydro"/>
</dbReference>
<protein>
    <submittedName>
        <fullName evidence="4">Lysophospholipase L1-like esterase</fullName>
    </submittedName>
</protein>
<dbReference type="GO" id="GO:0052689">
    <property type="term" value="F:carboxylic ester hydrolase activity"/>
    <property type="evidence" value="ECO:0007669"/>
    <property type="project" value="InterPro"/>
</dbReference>
<gene>
    <name evidence="4" type="ORF">BC793_12533</name>
</gene>
<comment type="caution">
    <text evidence="4">The sequence shown here is derived from an EMBL/GenBank/DDBJ whole genome shotgun (WGS) entry which is preliminary data.</text>
</comment>
<evidence type="ECO:0000313" key="4">
    <source>
        <dbReference type="EMBL" id="PWK35832.1"/>
    </source>
</evidence>
<evidence type="ECO:0000259" key="2">
    <source>
        <dbReference type="Pfam" id="PF13472"/>
    </source>
</evidence>
<dbReference type="InterPro" id="IPR037461">
    <property type="entry name" value="CtCE2-like_dom"/>
</dbReference>
<proteinExistence type="predicted"/>
<dbReference type="InterPro" id="IPR036514">
    <property type="entry name" value="SGNH_hydro_sf"/>
</dbReference>